<evidence type="ECO:0000256" key="6">
    <source>
        <dbReference type="ARBA" id="ARBA00022840"/>
    </source>
</evidence>
<evidence type="ECO:0000256" key="1">
    <source>
        <dbReference type="ARBA" id="ARBA00012513"/>
    </source>
</evidence>
<dbReference type="GO" id="GO:0005524">
    <property type="term" value="F:ATP binding"/>
    <property type="evidence" value="ECO:0007669"/>
    <property type="project" value="UniProtKB-UniRule"/>
</dbReference>
<dbReference type="InterPro" id="IPR008271">
    <property type="entry name" value="Ser/Thr_kinase_AS"/>
</dbReference>
<dbReference type="AlphaFoldDB" id="A0A8G1U9M3"/>
<accession>A0A8G1U9M3</accession>
<dbReference type="PROSITE" id="PS50011">
    <property type="entry name" value="PROTEIN_KINASE_DOM"/>
    <property type="match status" value="1"/>
</dbReference>
<reference evidence="10 11" key="1">
    <citation type="submission" date="2018-11" db="EMBL/GenBank/DDBJ databases">
        <title>Sequencing the genomes of 1000 actinobacteria strains.</title>
        <authorList>
            <person name="Klenk H.-P."/>
        </authorList>
    </citation>
    <scope>NUCLEOTIDE SEQUENCE [LARGE SCALE GENOMIC DNA]</scope>
    <source>
        <strain evidence="10 11">DSM 44780</strain>
    </source>
</reference>
<dbReference type="EC" id="2.7.11.1" evidence="1"/>
<keyword evidence="3" id="KW-0808">Transferase</keyword>
<dbReference type="InterPro" id="IPR017441">
    <property type="entry name" value="Protein_kinase_ATP_BS"/>
</dbReference>
<dbReference type="Pfam" id="PF00069">
    <property type="entry name" value="Pkinase"/>
    <property type="match status" value="1"/>
</dbReference>
<evidence type="ECO:0000313" key="11">
    <source>
        <dbReference type="Proteomes" id="UP000267408"/>
    </source>
</evidence>
<evidence type="ECO:0000256" key="7">
    <source>
        <dbReference type="PROSITE-ProRule" id="PRU10141"/>
    </source>
</evidence>
<evidence type="ECO:0000259" key="9">
    <source>
        <dbReference type="PROSITE" id="PS50011"/>
    </source>
</evidence>
<dbReference type="SMART" id="SM00220">
    <property type="entry name" value="S_TKc"/>
    <property type="match status" value="1"/>
</dbReference>
<evidence type="ECO:0000256" key="8">
    <source>
        <dbReference type="SAM" id="MobiDB-lite"/>
    </source>
</evidence>
<dbReference type="PROSITE" id="PS00107">
    <property type="entry name" value="PROTEIN_KINASE_ATP"/>
    <property type="match status" value="1"/>
</dbReference>
<dbReference type="SUPFAM" id="SSF56112">
    <property type="entry name" value="Protein kinase-like (PK-like)"/>
    <property type="match status" value="1"/>
</dbReference>
<evidence type="ECO:0000256" key="2">
    <source>
        <dbReference type="ARBA" id="ARBA00022527"/>
    </source>
</evidence>
<proteinExistence type="predicted"/>
<dbReference type="CDD" id="cd14014">
    <property type="entry name" value="STKc_PknB_like"/>
    <property type="match status" value="1"/>
</dbReference>
<dbReference type="InterPro" id="IPR000719">
    <property type="entry name" value="Prot_kinase_dom"/>
</dbReference>
<keyword evidence="5 10" id="KW-0418">Kinase</keyword>
<feature type="domain" description="Protein kinase" evidence="9">
    <location>
        <begin position="11"/>
        <end position="268"/>
    </location>
</feature>
<sequence>MAAVRMLAARYRLDELIGRGGMGQVWHGWDVALQRRVAVKLLHTELHDPRGTDLFLNEARLAAGLGHPGIVTVHDLGREPDGTVYLVMELLTGTDLAVRLRADGPPPVAEAVDWTLQLCDALAFAHAAQVVHRDLKPANLFLARNGRLKILDFGIAKHHEGRSDTHSRVMGTMAYMPPERFHGRSGDHRGDLYALGCVLFEFLTGRPPFGAGDPVPLMMRHLAEPPRPPGPESLHPVPPALDRLVLDLLAKDPAARPRSAAEVTDRLRGLATGNGIESGDGSRGPRTPWPTTVPADAPRFPTAAPRFPTDAPRFPTAATVPTPAPATPPTAATFPLPTPTPLPAPAPPTDTRPLPPTAVTTPLHAPEPGSHAGESTYVDWIRTLDAAGQLPLPEQLLARHGRGYQSPAWVDAVARAWPAAGIGALLATYEDARLPRLANEIVRSIPARRTTAELPALLAGLRAAGQHLRLTMLTAALEALDPQLPYPAPAPAAAPAPAPAPPSAAPAAPAAPVAHVAPVETERAALLARFAHRTRAVEAERAALLVRLARGMRAVAARPGVPPFAAVVTAVGALTAAGVADEAAFLEWIRSRPSGPERFRAEWLPTLHQVRHPGISPDDLVTTVARAWPAAELGAVVAAFHAAGQFAVAERLVCLAPAVRASAEFPDLVAGFRRAGQHGRLEVLLREAGRLSPLSVAAAAANLTAAGEADAALTVLHPRPMTLSERRNLLLNRGPLR</sequence>
<keyword evidence="2 10" id="KW-0723">Serine/threonine-protein kinase</keyword>
<dbReference type="PROSITE" id="PS00108">
    <property type="entry name" value="PROTEIN_KINASE_ST"/>
    <property type="match status" value="1"/>
</dbReference>
<comment type="caution">
    <text evidence="10">The sequence shown here is derived from an EMBL/GenBank/DDBJ whole genome shotgun (WGS) entry which is preliminary data.</text>
</comment>
<evidence type="ECO:0000256" key="3">
    <source>
        <dbReference type="ARBA" id="ARBA00022679"/>
    </source>
</evidence>
<evidence type="ECO:0000313" key="10">
    <source>
        <dbReference type="EMBL" id="ROR35404.1"/>
    </source>
</evidence>
<evidence type="ECO:0000256" key="4">
    <source>
        <dbReference type="ARBA" id="ARBA00022741"/>
    </source>
</evidence>
<dbReference type="RefSeq" id="WP_162870317.1">
    <property type="nucleotide sequence ID" value="NZ_RJVJ01000003.1"/>
</dbReference>
<organism evidence="10 11">
    <name type="scientific">Kitasatospora cineracea</name>
    <dbReference type="NCBI Taxonomy" id="88074"/>
    <lineage>
        <taxon>Bacteria</taxon>
        <taxon>Bacillati</taxon>
        <taxon>Actinomycetota</taxon>
        <taxon>Actinomycetes</taxon>
        <taxon>Kitasatosporales</taxon>
        <taxon>Streptomycetaceae</taxon>
        <taxon>Kitasatospora</taxon>
    </lineage>
</organism>
<gene>
    <name evidence="10" type="ORF">EDD39_7062</name>
</gene>
<feature type="binding site" evidence="7">
    <location>
        <position position="40"/>
    </location>
    <ligand>
        <name>ATP</name>
        <dbReference type="ChEBI" id="CHEBI:30616"/>
    </ligand>
</feature>
<name>A0A8G1U9M3_9ACTN</name>
<dbReference type="Gene3D" id="1.10.510.10">
    <property type="entry name" value="Transferase(Phosphotransferase) domain 1"/>
    <property type="match status" value="1"/>
</dbReference>
<dbReference type="Gene3D" id="3.30.200.20">
    <property type="entry name" value="Phosphorylase Kinase, domain 1"/>
    <property type="match status" value="1"/>
</dbReference>
<dbReference type="PANTHER" id="PTHR43289:SF6">
    <property type="entry name" value="SERINE_THREONINE-PROTEIN KINASE NEKL-3"/>
    <property type="match status" value="1"/>
</dbReference>
<feature type="region of interest" description="Disordered" evidence="8">
    <location>
        <begin position="254"/>
        <end position="352"/>
    </location>
</feature>
<feature type="compositionally biased region" description="Low complexity" evidence="8">
    <location>
        <begin position="294"/>
        <end position="321"/>
    </location>
</feature>
<dbReference type="PANTHER" id="PTHR43289">
    <property type="entry name" value="MITOGEN-ACTIVATED PROTEIN KINASE KINASE KINASE 20-RELATED"/>
    <property type="match status" value="1"/>
</dbReference>
<dbReference type="InterPro" id="IPR011009">
    <property type="entry name" value="Kinase-like_dom_sf"/>
</dbReference>
<dbReference type="Proteomes" id="UP000267408">
    <property type="component" value="Unassembled WGS sequence"/>
</dbReference>
<keyword evidence="4 7" id="KW-0547">Nucleotide-binding</keyword>
<feature type="compositionally biased region" description="Pro residues" evidence="8">
    <location>
        <begin position="336"/>
        <end position="352"/>
    </location>
</feature>
<evidence type="ECO:0000256" key="5">
    <source>
        <dbReference type="ARBA" id="ARBA00022777"/>
    </source>
</evidence>
<protein>
    <recommendedName>
        <fullName evidence="1">non-specific serine/threonine protein kinase</fullName>
        <ecNumber evidence="1">2.7.11.1</ecNumber>
    </recommendedName>
</protein>
<dbReference type="EMBL" id="RJVJ01000003">
    <property type="protein sequence ID" value="ROR35404.1"/>
    <property type="molecule type" value="Genomic_DNA"/>
</dbReference>
<keyword evidence="6 7" id="KW-0067">ATP-binding</keyword>
<dbReference type="GO" id="GO:0004674">
    <property type="term" value="F:protein serine/threonine kinase activity"/>
    <property type="evidence" value="ECO:0007669"/>
    <property type="project" value="UniProtKB-KW"/>
</dbReference>